<reference evidence="3 4" key="1">
    <citation type="journal article" date="2012" name="PLoS Pathog.">
        <title>Diverse lifestyles and strategies of plant pathogenesis encoded in the genomes of eighteen Dothideomycetes fungi.</title>
        <authorList>
            <person name="Ohm R.A."/>
            <person name="Feau N."/>
            <person name="Henrissat B."/>
            <person name="Schoch C.L."/>
            <person name="Horwitz B.A."/>
            <person name="Barry K.W."/>
            <person name="Condon B.J."/>
            <person name="Copeland A.C."/>
            <person name="Dhillon B."/>
            <person name="Glaser F."/>
            <person name="Hesse C.N."/>
            <person name="Kosti I."/>
            <person name="LaButti K."/>
            <person name="Lindquist E.A."/>
            <person name="Lucas S."/>
            <person name="Salamov A.A."/>
            <person name="Bradshaw R.E."/>
            <person name="Ciuffetti L."/>
            <person name="Hamelin R.C."/>
            <person name="Kema G.H.J."/>
            <person name="Lawrence C."/>
            <person name="Scott J.A."/>
            <person name="Spatafora J.W."/>
            <person name="Turgeon B.G."/>
            <person name="de Wit P.J.G.M."/>
            <person name="Zhong S."/>
            <person name="Goodwin S.B."/>
            <person name="Grigoriev I.V."/>
        </authorList>
    </citation>
    <scope>NUCLEOTIDE SEQUENCE [LARGE SCALE GENOMIC DNA]</scope>
    <source>
        <strain evidence="4">28A</strain>
    </source>
</reference>
<dbReference type="eggNOG" id="ENOG502QQEE">
    <property type="taxonomic scope" value="Eukaryota"/>
</dbReference>
<keyword evidence="2" id="KW-0812">Transmembrane</keyword>
<evidence type="ECO:0000256" key="1">
    <source>
        <dbReference type="SAM" id="MobiDB-lite"/>
    </source>
</evidence>
<dbReference type="AlphaFoldDB" id="R0IIU8"/>
<proteinExistence type="predicted"/>
<dbReference type="STRING" id="671987.R0IIU8"/>
<evidence type="ECO:0000313" key="4">
    <source>
        <dbReference type="Proteomes" id="UP000016935"/>
    </source>
</evidence>
<dbReference type="Proteomes" id="UP000016935">
    <property type="component" value="Unassembled WGS sequence"/>
</dbReference>
<dbReference type="EMBL" id="KB908703">
    <property type="protein sequence ID" value="EOA85070.1"/>
    <property type="molecule type" value="Genomic_DNA"/>
</dbReference>
<feature type="compositionally biased region" description="Polar residues" evidence="1">
    <location>
        <begin position="298"/>
        <end position="318"/>
    </location>
</feature>
<dbReference type="GeneID" id="19404749"/>
<organism evidence="3 4">
    <name type="scientific">Exserohilum turcicum (strain 28A)</name>
    <name type="common">Northern leaf blight fungus</name>
    <name type="synonym">Setosphaeria turcica</name>
    <dbReference type="NCBI Taxonomy" id="671987"/>
    <lineage>
        <taxon>Eukaryota</taxon>
        <taxon>Fungi</taxon>
        <taxon>Dikarya</taxon>
        <taxon>Ascomycota</taxon>
        <taxon>Pezizomycotina</taxon>
        <taxon>Dothideomycetes</taxon>
        <taxon>Pleosporomycetidae</taxon>
        <taxon>Pleosporales</taxon>
        <taxon>Pleosporineae</taxon>
        <taxon>Pleosporaceae</taxon>
        <taxon>Exserohilum</taxon>
    </lineage>
</organism>
<feature type="compositionally biased region" description="Low complexity" evidence="1">
    <location>
        <begin position="178"/>
        <end position="231"/>
    </location>
</feature>
<feature type="compositionally biased region" description="Polar residues" evidence="1">
    <location>
        <begin position="48"/>
        <end position="57"/>
    </location>
</feature>
<feature type="compositionally biased region" description="Low complexity" evidence="1">
    <location>
        <begin position="25"/>
        <end position="47"/>
    </location>
</feature>
<feature type="compositionally biased region" description="Polar residues" evidence="1">
    <location>
        <begin position="159"/>
        <end position="174"/>
    </location>
</feature>
<dbReference type="RefSeq" id="XP_008027090.1">
    <property type="nucleotide sequence ID" value="XM_008028899.1"/>
</dbReference>
<name>R0IIU8_EXST2</name>
<evidence type="ECO:0000256" key="2">
    <source>
        <dbReference type="SAM" id="Phobius"/>
    </source>
</evidence>
<protein>
    <submittedName>
        <fullName evidence="3">Uncharacterized protein</fullName>
    </submittedName>
</protein>
<sequence length="743" mass="76355">MASPPESITTVNGRRCTRSRARTLATSAPPSTSSIATTADVTSSTTVQNTPQIQTSAPEALSKPPQPPSLPPPPSSAPLSPPSSPPPPPPPSSQPPSLPPPLAPPPSAQAPSSSPAQAPASSSSAPPATSSTPPVPAEPALQGSADGLATPTADPLAGTSLTGTLSAVPTSSSARIKPLALASDSPATASLTAPSLTTPSLSTSSLSTSCSATSSLPTPSLPTPSRATPSLKQPAKAQATASAKVPSQAAAVSPVRPTSTTPTSSDTISTATPTQPVATAGPSAGFTGPAASDAAGSVETNTNPAIPLESITSSQTPVPDSPALGEPRPTVSATRGSAGIIAPSQGSPDDDSPLTLGANGNITGVLGGVFGGIAGLALIIGLLFLYLRKRKSRPVRWNEKRQTNSSFLERIRTIPTGLSAFVARLKGTQTGSTSNPYQRHVPKASVDSLYARDANGRARSNSEGQGVLGVQRAGSNNSRPSKDGKRNGLRQKPSNVSSYRFPGIIEDTGSPNPFADPRQTNQLLVLNPDPLSTPATPQKPEATADPEPRDPFASSYDPPEAAPAWEKGHQRGMSSISGHSSQNSWSIYTGDDPFRDSSNVPPMPNQAVLPGHTRRRSSMALPNFNPATTFDANSTFATRDSSFFFGEPGPSRPATNMFTPALPTRRTIRQSDPFDLDRPEVLSFGSVSSGKDFRASFGRQPSRNKRNSSKGFNFWTPAADGTSNNPGPADSMRQPGWVPGRGK</sequence>
<feature type="compositionally biased region" description="Low complexity" evidence="1">
    <location>
        <begin position="109"/>
        <end position="132"/>
    </location>
</feature>
<feature type="compositionally biased region" description="Polar residues" evidence="1">
    <location>
        <begin position="572"/>
        <end position="587"/>
    </location>
</feature>
<reference evidence="3 4" key="2">
    <citation type="journal article" date="2013" name="PLoS Genet.">
        <title>Comparative genome structure, secondary metabolite, and effector coding capacity across Cochliobolus pathogens.</title>
        <authorList>
            <person name="Condon B.J."/>
            <person name="Leng Y."/>
            <person name="Wu D."/>
            <person name="Bushley K.E."/>
            <person name="Ohm R.A."/>
            <person name="Otillar R."/>
            <person name="Martin J."/>
            <person name="Schackwitz W."/>
            <person name="Grimwood J."/>
            <person name="MohdZainudin N."/>
            <person name="Xue C."/>
            <person name="Wang R."/>
            <person name="Manning V.A."/>
            <person name="Dhillon B."/>
            <person name="Tu Z.J."/>
            <person name="Steffenson B.J."/>
            <person name="Salamov A."/>
            <person name="Sun H."/>
            <person name="Lowry S."/>
            <person name="LaButti K."/>
            <person name="Han J."/>
            <person name="Copeland A."/>
            <person name="Lindquist E."/>
            <person name="Barry K."/>
            <person name="Schmutz J."/>
            <person name="Baker S.E."/>
            <person name="Ciuffetti L.M."/>
            <person name="Grigoriev I.V."/>
            <person name="Zhong S."/>
            <person name="Turgeon B.G."/>
        </authorList>
    </citation>
    <scope>NUCLEOTIDE SEQUENCE [LARGE SCALE GENOMIC DNA]</scope>
    <source>
        <strain evidence="4">28A</strain>
    </source>
</reference>
<feature type="compositionally biased region" description="Low complexity" evidence="1">
    <location>
        <begin position="253"/>
        <end position="274"/>
    </location>
</feature>
<feature type="region of interest" description="Disordered" evidence="1">
    <location>
        <begin position="1"/>
        <end position="355"/>
    </location>
</feature>
<feature type="transmembrane region" description="Helical" evidence="2">
    <location>
        <begin position="365"/>
        <end position="387"/>
    </location>
</feature>
<keyword evidence="4" id="KW-1185">Reference proteome</keyword>
<feature type="compositionally biased region" description="Polar residues" evidence="1">
    <location>
        <begin position="1"/>
        <end position="12"/>
    </location>
</feature>
<keyword evidence="2" id="KW-1133">Transmembrane helix</keyword>
<dbReference type="HOGENOM" id="CLU_386866_0_0_1"/>
<feature type="compositionally biased region" description="Pro residues" evidence="1">
    <location>
        <begin position="64"/>
        <end position="108"/>
    </location>
</feature>
<feature type="region of interest" description="Disordered" evidence="1">
    <location>
        <begin position="685"/>
        <end position="743"/>
    </location>
</feature>
<accession>R0IIU8</accession>
<feature type="region of interest" description="Disordered" evidence="1">
    <location>
        <begin position="456"/>
        <end position="610"/>
    </location>
</feature>
<dbReference type="OrthoDB" id="3936275at2759"/>
<gene>
    <name evidence="3" type="ORF">SETTUDRAFT_42227</name>
</gene>
<keyword evidence="2" id="KW-0472">Membrane</keyword>
<evidence type="ECO:0000313" key="3">
    <source>
        <dbReference type="EMBL" id="EOA85070.1"/>
    </source>
</evidence>